<dbReference type="Proteomes" id="UP000248044">
    <property type="component" value="Chromosome"/>
</dbReference>
<sequence>MKLQIIYDDGTIEEVTPKKVEVIQSQKQNLAHYKYVDEEKHIIFHAYLPTDEEPTVRPAEITKRIAHEMESKKVVAKSYTMQADELMTKAKMMTMMGGTMMTKCYYCGDPATNEYQGKKVCSSCFRMLSQYKENSQEFQKYLKSKVIDRWK</sequence>
<dbReference type="KEGG" id="abri:DFR85_04255"/>
<reference evidence="1 2" key="1">
    <citation type="submission" date="2018-05" db="EMBL/GenBank/DDBJ databases">
        <title>Complete Genome Sequences of Extremely Thermoacidophilic, Metal-Mobilizing Type-Strain Members of the Archaeal Family Sulfolobaceae: Acidianus brierleyi DSM-1651T, Acidianus sulfidivorans DSM-18786T, Metallosphaera hakonensis DSM-7519T, and Metallosphaera prunae DSM-10039T.</title>
        <authorList>
            <person name="Counts J.A."/>
            <person name="Kelly R.M."/>
        </authorList>
    </citation>
    <scope>NUCLEOTIDE SEQUENCE [LARGE SCALE GENOMIC DNA]</scope>
    <source>
        <strain evidence="1 2">DSM 1651</strain>
    </source>
</reference>
<dbReference type="AlphaFoldDB" id="A0A2U9IIR5"/>
<name>A0A2U9IIR5_9CREN</name>
<dbReference type="EMBL" id="CP029289">
    <property type="protein sequence ID" value="AWR95901.1"/>
    <property type="molecule type" value="Genomic_DNA"/>
</dbReference>
<protein>
    <submittedName>
        <fullName evidence="1">Uncharacterized protein</fullName>
    </submittedName>
</protein>
<dbReference type="RefSeq" id="WP_110271779.1">
    <property type="nucleotide sequence ID" value="NZ_CP029289.2"/>
</dbReference>
<dbReference type="GeneID" id="36831341"/>
<organism evidence="1 2">
    <name type="scientific">Acidianus brierleyi</name>
    <dbReference type="NCBI Taxonomy" id="41673"/>
    <lineage>
        <taxon>Archaea</taxon>
        <taxon>Thermoproteota</taxon>
        <taxon>Thermoprotei</taxon>
        <taxon>Sulfolobales</taxon>
        <taxon>Sulfolobaceae</taxon>
        <taxon>Acidianus</taxon>
    </lineage>
</organism>
<evidence type="ECO:0000313" key="1">
    <source>
        <dbReference type="EMBL" id="AWR95901.1"/>
    </source>
</evidence>
<keyword evidence="2" id="KW-1185">Reference proteome</keyword>
<evidence type="ECO:0000313" key="2">
    <source>
        <dbReference type="Proteomes" id="UP000248044"/>
    </source>
</evidence>
<accession>A0A2U9IIR5</accession>
<gene>
    <name evidence="1" type="ORF">DFR85_04255</name>
</gene>
<proteinExistence type="predicted"/>
<dbReference type="OrthoDB" id="42969at2157"/>